<dbReference type="Proteomes" id="UP000654075">
    <property type="component" value="Unassembled WGS sequence"/>
</dbReference>
<reference evidence="1" key="1">
    <citation type="submission" date="2021-02" db="EMBL/GenBank/DDBJ databases">
        <authorList>
            <person name="Dougan E. K."/>
            <person name="Rhodes N."/>
            <person name="Thang M."/>
            <person name="Chan C."/>
        </authorList>
    </citation>
    <scope>NUCLEOTIDE SEQUENCE</scope>
</reference>
<dbReference type="AlphaFoldDB" id="A0A813DQL6"/>
<comment type="caution">
    <text evidence="1">The sequence shown here is derived from an EMBL/GenBank/DDBJ whole genome shotgun (WGS) entry which is preliminary data.</text>
</comment>
<proteinExistence type="predicted"/>
<dbReference type="EMBL" id="CAJNNV010006729">
    <property type="protein sequence ID" value="CAE8593997.1"/>
    <property type="molecule type" value="Genomic_DNA"/>
</dbReference>
<gene>
    <name evidence="2" type="ORF">PGLA1383_LOCUS12574</name>
    <name evidence="1" type="ORF">PGLA1383_LOCUS7305</name>
</gene>
<organism evidence="1 3">
    <name type="scientific">Polarella glacialis</name>
    <name type="common">Dinoflagellate</name>
    <dbReference type="NCBI Taxonomy" id="89957"/>
    <lineage>
        <taxon>Eukaryota</taxon>
        <taxon>Sar</taxon>
        <taxon>Alveolata</taxon>
        <taxon>Dinophyceae</taxon>
        <taxon>Suessiales</taxon>
        <taxon>Suessiaceae</taxon>
        <taxon>Polarella</taxon>
    </lineage>
</organism>
<dbReference type="EMBL" id="CAJNNV010003178">
    <property type="protein sequence ID" value="CAE8588506.1"/>
    <property type="molecule type" value="Genomic_DNA"/>
</dbReference>
<name>A0A813DQL6_POLGL</name>
<evidence type="ECO:0000313" key="3">
    <source>
        <dbReference type="Proteomes" id="UP000654075"/>
    </source>
</evidence>
<evidence type="ECO:0000313" key="2">
    <source>
        <dbReference type="EMBL" id="CAE8593997.1"/>
    </source>
</evidence>
<evidence type="ECO:0000313" key="1">
    <source>
        <dbReference type="EMBL" id="CAE8588506.1"/>
    </source>
</evidence>
<sequence length="161" mass="17753">MAFVCEIAADSPLKTLAFQTDAFKNCDSSISRQSTLFTDDEAQMSMSRMTTDTSLFSDQLPTTTAPMSLFSQEEEPVESSGETGMPGDSCFEAPELVIAQEKTFDYDKDPCVASTSMPDSHFQLLDAQLASEGSDDHWEWHAGETHSAVTSDELWEWHTGC</sequence>
<keyword evidence="3" id="KW-1185">Reference proteome</keyword>
<protein>
    <submittedName>
        <fullName evidence="1">Uncharacterized protein</fullName>
    </submittedName>
</protein>
<accession>A0A813DQL6</accession>